<protein>
    <submittedName>
        <fullName evidence="2">Uncharacterized protein</fullName>
    </submittedName>
</protein>
<sequence>MTSARDTRDGIEEDLILLDTGNESDNVGEVESDVEIDFTTKPKRTDNSLGSSSSKGALKLIPKKSSKIYDNISVYAPPDSTLIFRCSQKRADWYLSRSLARQISPSSIELTFVPAGKGRADDAYYLEERENRCVICGVDSESVGATMLHIVPDQYRRWFPLRVKSRSSYDIVVACPECNSKWDKEAAVVRKSIVDAFSVPLEGLGWVRDKEAGAARRAASAIISERKRQWTLLHSDSTDSEATGAKKVSKIKKKTGVIPLERLRQLETIVIDWWRTSHPAQVSPELNDDKGAVNEGRVGQMNEKQEHEADQPSVQHPSAALRQKRGRALEENAT</sequence>
<comment type="caution">
    <text evidence="2">The sequence shown here is derived from an EMBL/GenBank/DDBJ whole genome shotgun (WGS) entry which is preliminary data.</text>
</comment>
<dbReference type="EMBL" id="JAABOA010000244">
    <property type="protein sequence ID" value="KAF9585151.1"/>
    <property type="molecule type" value="Genomic_DNA"/>
</dbReference>
<dbReference type="CDD" id="cd00085">
    <property type="entry name" value="HNHc"/>
    <property type="match status" value="1"/>
</dbReference>
<feature type="non-terminal residue" evidence="2">
    <location>
        <position position="334"/>
    </location>
</feature>
<evidence type="ECO:0000313" key="3">
    <source>
        <dbReference type="Proteomes" id="UP000780801"/>
    </source>
</evidence>
<name>A0A9P6G1L1_9FUNG</name>
<reference evidence="2" key="1">
    <citation type="journal article" date="2020" name="Fungal Divers.">
        <title>Resolving the Mortierellaceae phylogeny through synthesis of multi-gene phylogenetics and phylogenomics.</title>
        <authorList>
            <person name="Vandepol N."/>
            <person name="Liber J."/>
            <person name="Desiro A."/>
            <person name="Na H."/>
            <person name="Kennedy M."/>
            <person name="Barry K."/>
            <person name="Grigoriev I.V."/>
            <person name="Miller A.N."/>
            <person name="O'Donnell K."/>
            <person name="Stajich J.E."/>
            <person name="Bonito G."/>
        </authorList>
    </citation>
    <scope>NUCLEOTIDE SEQUENCE</scope>
    <source>
        <strain evidence="2">KOD1015</strain>
    </source>
</reference>
<dbReference type="InterPro" id="IPR003615">
    <property type="entry name" value="HNH_nuc"/>
</dbReference>
<feature type="region of interest" description="Disordered" evidence="1">
    <location>
        <begin position="281"/>
        <end position="334"/>
    </location>
</feature>
<dbReference type="AlphaFoldDB" id="A0A9P6G1L1"/>
<dbReference type="OrthoDB" id="5511684at2759"/>
<organism evidence="2 3">
    <name type="scientific">Lunasporangiospora selenospora</name>
    <dbReference type="NCBI Taxonomy" id="979761"/>
    <lineage>
        <taxon>Eukaryota</taxon>
        <taxon>Fungi</taxon>
        <taxon>Fungi incertae sedis</taxon>
        <taxon>Mucoromycota</taxon>
        <taxon>Mortierellomycotina</taxon>
        <taxon>Mortierellomycetes</taxon>
        <taxon>Mortierellales</taxon>
        <taxon>Mortierellaceae</taxon>
        <taxon>Lunasporangiospora</taxon>
    </lineage>
</organism>
<gene>
    <name evidence="2" type="ORF">BGW38_003702</name>
</gene>
<evidence type="ECO:0000313" key="2">
    <source>
        <dbReference type="EMBL" id="KAF9585151.1"/>
    </source>
</evidence>
<evidence type="ECO:0000256" key="1">
    <source>
        <dbReference type="SAM" id="MobiDB-lite"/>
    </source>
</evidence>
<proteinExistence type="predicted"/>
<keyword evidence="3" id="KW-1185">Reference proteome</keyword>
<accession>A0A9P6G1L1</accession>
<dbReference type="Proteomes" id="UP000780801">
    <property type="component" value="Unassembled WGS sequence"/>
</dbReference>